<evidence type="ECO:0000256" key="7">
    <source>
        <dbReference type="ARBA" id="ARBA00023128"/>
    </source>
</evidence>
<dbReference type="EMBL" id="PJQD01000115">
    <property type="protein sequence ID" value="POY70517.1"/>
    <property type="molecule type" value="Genomic_DNA"/>
</dbReference>
<evidence type="ECO:0000256" key="5">
    <source>
        <dbReference type="ARBA" id="ARBA00022787"/>
    </source>
</evidence>
<dbReference type="GO" id="GO:0000266">
    <property type="term" value="P:mitochondrial fission"/>
    <property type="evidence" value="ECO:0007669"/>
    <property type="project" value="UniProtKB-UniRule"/>
</dbReference>
<dbReference type="SUPFAM" id="SSF48452">
    <property type="entry name" value="TPR-like"/>
    <property type="match status" value="1"/>
</dbReference>
<evidence type="ECO:0000256" key="6">
    <source>
        <dbReference type="ARBA" id="ARBA00022989"/>
    </source>
</evidence>
<dbReference type="PANTHER" id="PTHR13247">
    <property type="entry name" value="TETRATRICOPEPTIDE REPEAT PROTEIN 11 TPR REPEAT PROTEIN 11"/>
    <property type="match status" value="1"/>
</dbReference>
<proteinExistence type="inferred from homology"/>
<organism evidence="11 12">
    <name type="scientific">Rhodotorula taiwanensis</name>
    <dbReference type="NCBI Taxonomy" id="741276"/>
    <lineage>
        <taxon>Eukaryota</taxon>
        <taxon>Fungi</taxon>
        <taxon>Dikarya</taxon>
        <taxon>Basidiomycota</taxon>
        <taxon>Pucciniomycotina</taxon>
        <taxon>Microbotryomycetes</taxon>
        <taxon>Sporidiobolales</taxon>
        <taxon>Sporidiobolaceae</taxon>
        <taxon>Rhodotorula</taxon>
    </lineage>
</organism>
<comment type="subcellular location">
    <subcellularLocation>
        <location evidence="1">Mitochondrion outer membrane</location>
        <topology evidence="1">Single-pass membrane protein</topology>
    </subcellularLocation>
</comment>
<evidence type="ECO:0000256" key="3">
    <source>
        <dbReference type="ARBA" id="ARBA00014314"/>
    </source>
</evidence>
<comment type="function">
    <text evidence="9">Has a role in mitochondrial fission.</text>
</comment>
<protein>
    <recommendedName>
        <fullName evidence="3 9">Mitochondrial fission 1 protein</fullName>
    </recommendedName>
</protein>
<dbReference type="GO" id="GO:0000422">
    <property type="term" value="P:autophagy of mitochondrion"/>
    <property type="evidence" value="ECO:0007669"/>
    <property type="project" value="TreeGrafter"/>
</dbReference>
<keyword evidence="7 9" id="KW-0496">Mitochondrion</keyword>
<keyword evidence="6 10" id="KW-1133">Transmembrane helix</keyword>
<accession>A0A2S5B160</accession>
<dbReference type="GO" id="GO:0005741">
    <property type="term" value="C:mitochondrial outer membrane"/>
    <property type="evidence" value="ECO:0007669"/>
    <property type="project" value="UniProtKB-SubCell"/>
</dbReference>
<feature type="transmembrane region" description="Helical" evidence="10">
    <location>
        <begin position="144"/>
        <end position="167"/>
    </location>
</feature>
<reference evidence="11 12" key="1">
    <citation type="journal article" date="2018" name="Front. Microbiol.">
        <title>Prospects for Fungal Bioremediation of Acidic Radioactive Waste Sites: Characterization and Genome Sequence of Rhodotorula taiwanensis MD1149.</title>
        <authorList>
            <person name="Tkavc R."/>
            <person name="Matrosova V.Y."/>
            <person name="Grichenko O.E."/>
            <person name="Gostincar C."/>
            <person name="Volpe R.P."/>
            <person name="Klimenkova P."/>
            <person name="Gaidamakova E.K."/>
            <person name="Zhou C.E."/>
            <person name="Stewart B.J."/>
            <person name="Lyman M.G."/>
            <person name="Malfatti S.A."/>
            <person name="Rubinfeld B."/>
            <person name="Courtot M."/>
            <person name="Singh J."/>
            <person name="Dalgard C.L."/>
            <person name="Hamilton T."/>
            <person name="Frey K.G."/>
            <person name="Gunde-Cimerman N."/>
            <person name="Dugan L."/>
            <person name="Daly M.J."/>
        </authorList>
    </citation>
    <scope>NUCLEOTIDE SEQUENCE [LARGE SCALE GENOMIC DNA]</scope>
    <source>
        <strain evidence="11 12">MD1149</strain>
    </source>
</reference>
<dbReference type="Pfam" id="PF14853">
    <property type="entry name" value="Fis1_TPR_C"/>
    <property type="match status" value="1"/>
</dbReference>
<dbReference type="PANTHER" id="PTHR13247:SF0">
    <property type="entry name" value="MITOCHONDRIAL FISSION 1 PROTEIN"/>
    <property type="match status" value="1"/>
</dbReference>
<dbReference type="InterPro" id="IPR016543">
    <property type="entry name" value="Fis1"/>
</dbReference>
<dbReference type="CDD" id="cd12212">
    <property type="entry name" value="Fis1"/>
    <property type="match status" value="1"/>
</dbReference>
<dbReference type="STRING" id="741276.A0A2S5B160"/>
<dbReference type="OrthoDB" id="421154at2759"/>
<dbReference type="AlphaFoldDB" id="A0A2S5B160"/>
<name>A0A2S5B160_9BASI</name>
<comment type="domain">
    <text evidence="9">The C-terminus is required for mitochondrial localization, while the N-terminus is necessary for mitochondrial fission.</text>
</comment>
<evidence type="ECO:0000256" key="9">
    <source>
        <dbReference type="PIRNR" id="PIRNR008835"/>
    </source>
</evidence>
<dbReference type="Proteomes" id="UP000237144">
    <property type="component" value="Unassembled WGS sequence"/>
</dbReference>
<evidence type="ECO:0000256" key="1">
    <source>
        <dbReference type="ARBA" id="ARBA00004572"/>
    </source>
</evidence>
<gene>
    <name evidence="11" type="ORF">BMF94_6431</name>
</gene>
<keyword evidence="12" id="KW-1185">Reference proteome</keyword>
<dbReference type="PIRSF" id="PIRSF008835">
    <property type="entry name" value="TPR_repeat_11_Fis1"/>
    <property type="match status" value="1"/>
</dbReference>
<dbReference type="Gene3D" id="1.25.40.10">
    <property type="entry name" value="Tetratricopeptide repeat domain"/>
    <property type="match status" value="1"/>
</dbReference>
<keyword evidence="5 9" id="KW-1000">Mitochondrion outer membrane</keyword>
<keyword evidence="8 9" id="KW-0472">Membrane</keyword>
<evidence type="ECO:0000313" key="12">
    <source>
        <dbReference type="Proteomes" id="UP000237144"/>
    </source>
</evidence>
<dbReference type="GO" id="GO:0005778">
    <property type="term" value="C:peroxisomal membrane"/>
    <property type="evidence" value="ECO:0007669"/>
    <property type="project" value="TreeGrafter"/>
</dbReference>
<comment type="caution">
    <text evidence="11">The sequence shown here is derived from an EMBL/GenBank/DDBJ whole genome shotgun (WGS) entry which is preliminary data.</text>
</comment>
<dbReference type="Pfam" id="PF14852">
    <property type="entry name" value="Fis1_TPR_N"/>
    <property type="match status" value="1"/>
</dbReference>
<dbReference type="InterPro" id="IPR028061">
    <property type="entry name" value="Fis1_TPR_C"/>
</dbReference>
<evidence type="ECO:0000313" key="11">
    <source>
        <dbReference type="EMBL" id="POY70517.1"/>
    </source>
</evidence>
<dbReference type="InterPro" id="IPR011990">
    <property type="entry name" value="TPR-like_helical_dom_sf"/>
</dbReference>
<evidence type="ECO:0000256" key="4">
    <source>
        <dbReference type="ARBA" id="ARBA00022692"/>
    </source>
</evidence>
<evidence type="ECO:0000256" key="8">
    <source>
        <dbReference type="ARBA" id="ARBA00023136"/>
    </source>
</evidence>
<sequence>MPSDVLPAAVDAQSPLTASELNVLRQQYLDESQKGWVSVQTKFNCAWGSVKSNNRVEVGEGVALLMDIYRTEPARRRECLYFLAVGHYKLGNYPEAKRFNSMLLEKEPNNMQSQSLKQLIESAVAKGEFQPGPLTDRLESTEGYVGMAIAGGAAAAAGIMFAAFMGARGRR</sequence>
<dbReference type="InterPro" id="IPR028058">
    <property type="entry name" value="Fis1_TPR_N"/>
</dbReference>
<dbReference type="InterPro" id="IPR033745">
    <property type="entry name" value="Fis1_cytosol"/>
</dbReference>
<evidence type="ECO:0000256" key="10">
    <source>
        <dbReference type="SAM" id="Phobius"/>
    </source>
</evidence>
<comment type="similarity">
    <text evidence="2 9">Belongs to the FIS1 family.</text>
</comment>
<evidence type="ECO:0000256" key="2">
    <source>
        <dbReference type="ARBA" id="ARBA00008937"/>
    </source>
</evidence>
<keyword evidence="4 10" id="KW-0812">Transmembrane</keyword>
<dbReference type="GO" id="GO:0016559">
    <property type="term" value="P:peroxisome fission"/>
    <property type="evidence" value="ECO:0007669"/>
    <property type="project" value="TreeGrafter"/>
</dbReference>